<dbReference type="Gene3D" id="1.10.10.10">
    <property type="entry name" value="Winged helix-like DNA-binding domain superfamily/Winged helix DNA-binding domain"/>
    <property type="match status" value="1"/>
</dbReference>
<dbReference type="Proteomes" id="UP000199288">
    <property type="component" value="Unassembled WGS sequence"/>
</dbReference>
<dbReference type="PANTHER" id="PTHR30126:SF39">
    <property type="entry name" value="HTH-TYPE TRANSCRIPTIONAL REGULATOR CYSL"/>
    <property type="match status" value="1"/>
</dbReference>
<dbReference type="RefSeq" id="WP_092562614.1">
    <property type="nucleotide sequence ID" value="NZ_FNQV01000004.1"/>
</dbReference>
<dbReference type="SUPFAM" id="SSF46785">
    <property type="entry name" value="Winged helix' DNA-binding domain"/>
    <property type="match status" value="1"/>
</dbReference>
<evidence type="ECO:0000256" key="2">
    <source>
        <dbReference type="ARBA" id="ARBA00023015"/>
    </source>
</evidence>
<evidence type="ECO:0000256" key="4">
    <source>
        <dbReference type="ARBA" id="ARBA00023163"/>
    </source>
</evidence>
<dbReference type="InterPro" id="IPR000847">
    <property type="entry name" value="LysR_HTH_N"/>
</dbReference>
<keyword evidence="2" id="KW-0805">Transcription regulation</keyword>
<dbReference type="InterPro" id="IPR005119">
    <property type="entry name" value="LysR_subst-bd"/>
</dbReference>
<sequence length="300" mass="31289">MPTLSRRDLEILECLDAHASLTAIARELDVSQPLVSSRIAALERSLGRPLIARKASGFMPEPAAFALARSARHALLALDATDDAFAAAAAGAAITPGARVHIAASLTIAEHLLPAWLSALGREPNISVDVMNSARVHAAISSGAAEIGFIEGAFDPPGVTTWPITRDELVLIATPDAAAAHALSGDAALTAARLIELPLVLREEGSGTREVLAEACLREGTYLPSQLPEVSSAAAILRAVAHGSLAVVPRLAIAAELAAGTFVEIPTTLRLGRELRMITGDGARLSTTARRLARIVRSER</sequence>
<dbReference type="InterPro" id="IPR036390">
    <property type="entry name" value="WH_DNA-bd_sf"/>
</dbReference>
<gene>
    <name evidence="6" type="ORF">SAMN02910418_00859</name>
</gene>
<accession>A0A1H3Y6W2</accession>
<dbReference type="GO" id="GO:0000976">
    <property type="term" value="F:transcription cis-regulatory region binding"/>
    <property type="evidence" value="ECO:0007669"/>
    <property type="project" value="TreeGrafter"/>
</dbReference>
<dbReference type="PRINTS" id="PR00039">
    <property type="entry name" value="HTHLYSR"/>
</dbReference>
<organism evidence="6 7">
    <name type="scientific">Bowdeniella nasicola</name>
    <dbReference type="NCBI Taxonomy" id="208480"/>
    <lineage>
        <taxon>Bacteria</taxon>
        <taxon>Bacillati</taxon>
        <taxon>Actinomycetota</taxon>
        <taxon>Actinomycetes</taxon>
        <taxon>Actinomycetales</taxon>
        <taxon>Actinomycetaceae</taxon>
        <taxon>Bowdeniella</taxon>
    </lineage>
</organism>
<evidence type="ECO:0000313" key="7">
    <source>
        <dbReference type="Proteomes" id="UP000199288"/>
    </source>
</evidence>
<evidence type="ECO:0000256" key="1">
    <source>
        <dbReference type="ARBA" id="ARBA00009437"/>
    </source>
</evidence>
<dbReference type="PANTHER" id="PTHR30126">
    <property type="entry name" value="HTH-TYPE TRANSCRIPTIONAL REGULATOR"/>
    <property type="match status" value="1"/>
</dbReference>
<dbReference type="EMBL" id="FNQV01000004">
    <property type="protein sequence ID" value="SEA06608.1"/>
    <property type="molecule type" value="Genomic_DNA"/>
</dbReference>
<dbReference type="SUPFAM" id="SSF53850">
    <property type="entry name" value="Periplasmic binding protein-like II"/>
    <property type="match status" value="1"/>
</dbReference>
<dbReference type="AlphaFoldDB" id="A0A1H3Y6W2"/>
<dbReference type="Pfam" id="PF00126">
    <property type="entry name" value="HTH_1"/>
    <property type="match status" value="1"/>
</dbReference>
<dbReference type="GO" id="GO:0003700">
    <property type="term" value="F:DNA-binding transcription factor activity"/>
    <property type="evidence" value="ECO:0007669"/>
    <property type="project" value="InterPro"/>
</dbReference>
<name>A0A1H3Y6W2_9ACTO</name>
<evidence type="ECO:0000259" key="5">
    <source>
        <dbReference type="PROSITE" id="PS50931"/>
    </source>
</evidence>
<feature type="domain" description="HTH lysR-type" evidence="5">
    <location>
        <begin position="1"/>
        <end position="61"/>
    </location>
</feature>
<dbReference type="Pfam" id="PF03466">
    <property type="entry name" value="LysR_substrate"/>
    <property type="match status" value="1"/>
</dbReference>
<dbReference type="Gene3D" id="3.40.190.10">
    <property type="entry name" value="Periplasmic binding protein-like II"/>
    <property type="match status" value="2"/>
</dbReference>
<dbReference type="OrthoDB" id="9808620at2"/>
<dbReference type="PROSITE" id="PS50931">
    <property type="entry name" value="HTH_LYSR"/>
    <property type="match status" value="1"/>
</dbReference>
<dbReference type="InterPro" id="IPR036388">
    <property type="entry name" value="WH-like_DNA-bd_sf"/>
</dbReference>
<keyword evidence="4" id="KW-0804">Transcription</keyword>
<proteinExistence type="inferred from homology"/>
<keyword evidence="3 6" id="KW-0238">DNA-binding</keyword>
<comment type="similarity">
    <text evidence="1">Belongs to the LysR transcriptional regulatory family.</text>
</comment>
<reference evidence="7" key="1">
    <citation type="submission" date="2016-10" db="EMBL/GenBank/DDBJ databases">
        <authorList>
            <person name="Varghese N."/>
            <person name="Submissions S."/>
        </authorList>
    </citation>
    <scope>NUCLEOTIDE SEQUENCE [LARGE SCALE GENOMIC DNA]</scope>
    <source>
        <strain evidence="7">KPR-1</strain>
    </source>
</reference>
<protein>
    <submittedName>
        <fullName evidence="6">DNA-binding transcriptional regulator, LysR family</fullName>
    </submittedName>
</protein>
<evidence type="ECO:0000313" key="6">
    <source>
        <dbReference type="EMBL" id="SEA06608.1"/>
    </source>
</evidence>
<keyword evidence="7" id="KW-1185">Reference proteome</keyword>
<evidence type="ECO:0000256" key="3">
    <source>
        <dbReference type="ARBA" id="ARBA00023125"/>
    </source>
</evidence>